<keyword evidence="2" id="KW-1185">Reference proteome</keyword>
<dbReference type="Gene3D" id="6.10.320.10">
    <property type="match status" value="1"/>
</dbReference>
<organism evidence="1 2">
    <name type="scientific">Alitiscatomonas aceti</name>
    <dbReference type="NCBI Taxonomy" id="2981724"/>
    <lineage>
        <taxon>Bacteria</taxon>
        <taxon>Bacillati</taxon>
        <taxon>Bacillota</taxon>
        <taxon>Clostridia</taxon>
        <taxon>Lachnospirales</taxon>
        <taxon>Lachnospiraceae</taxon>
        <taxon>Alitiscatomonas</taxon>
    </lineage>
</organism>
<sequence length="151" mass="17500">MKLAEALQERADLNRNIEQLRKRLNSNVLVQEGERTAEEPERLKRELDASVERLAYLISRINLTNSQTKVDGRTLTELIARKDALILKIGVYKDIVYTGSQTSYRARNTEIKIKAAISVTDWQDEIDKMAKELRLLDNKLQENNWSTELIE</sequence>
<reference evidence="1 2" key="1">
    <citation type="journal article" date="2021" name="ISME Commun">
        <title>Automated analysis of genomic sequences facilitates high-throughput and comprehensive description of bacteria.</title>
        <authorList>
            <person name="Hitch T.C.A."/>
        </authorList>
    </citation>
    <scope>NUCLEOTIDE SEQUENCE [LARGE SCALE GENOMIC DNA]</scope>
    <source>
        <strain evidence="2">f_CCE</strain>
    </source>
</reference>
<dbReference type="Proteomes" id="UP001652395">
    <property type="component" value="Unassembled WGS sequence"/>
</dbReference>
<proteinExistence type="predicted"/>
<dbReference type="EMBL" id="JAOQJF010000049">
    <property type="protein sequence ID" value="MCU6801296.1"/>
    <property type="molecule type" value="Genomic_DNA"/>
</dbReference>
<dbReference type="InterPro" id="IPR047741">
    <property type="entry name" value="DIP1984-like"/>
</dbReference>
<evidence type="ECO:0000313" key="1">
    <source>
        <dbReference type="EMBL" id="MCU6801296.1"/>
    </source>
</evidence>
<accession>A0ABT2V4D7</accession>
<comment type="caution">
    <text evidence="1">The sequence shown here is derived from an EMBL/GenBank/DDBJ whole genome shotgun (WGS) entry which is preliminary data.</text>
</comment>
<protein>
    <submittedName>
        <fullName evidence="1">DIP1984 family protein</fullName>
    </submittedName>
</protein>
<evidence type="ECO:0000313" key="2">
    <source>
        <dbReference type="Proteomes" id="UP001652395"/>
    </source>
</evidence>
<dbReference type="RefSeq" id="WP_158360200.1">
    <property type="nucleotide sequence ID" value="NZ_JAOQJF010000049.1"/>
</dbReference>
<gene>
    <name evidence="1" type="ORF">OCV69_15425</name>
</gene>
<name>A0ABT2V4D7_9FIRM</name>
<dbReference type="Pfam" id="PF20935">
    <property type="entry name" value="DUF6847"/>
    <property type="match status" value="1"/>
</dbReference>
<dbReference type="NCBIfam" id="NF038048">
    <property type="entry name" value="DIP1984_fam"/>
    <property type="match status" value="1"/>
</dbReference>
<dbReference type="CDD" id="cd12208">
    <property type="entry name" value="DIP1984-like"/>
    <property type="match status" value="1"/>
</dbReference>